<feature type="transmembrane region" description="Helical" evidence="1">
    <location>
        <begin position="28"/>
        <end position="47"/>
    </location>
</feature>
<gene>
    <name evidence="2" type="ORF">OFUS_LOCUS2680</name>
</gene>
<protein>
    <submittedName>
        <fullName evidence="2">Uncharacterized protein</fullName>
    </submittedName>
</protein>
<accession>A0A8S4N3P3</accession>
<evidence type="ECO:0000313" key="3">
    <source>
        <dbReference type="Proteomes" id="UP000749559"/>
    </source>
</evidence>
<dbReference type="Proteomes" id="UP000749559">
    <property type="component" value="Unassembled WGS sequence"/>
</dbReference>
<evidence type="ECO:0000256" key="1">
    <source>
        <dbReference type="SAM" id="Phobius"/>
    </source>
</evidence>
<organism evidence="2 3">
    <name type="scientific">Owenia fusiformis</name>
    <name type="common">Polychaete worm</name>
    <dbReference type="NCBI Taxonomy" id="6347"/>
    <lineage>
        <taxon>Eukaryota</taxon>
        <taxon>Metazoa</taxon>
        <taxon>Spiralia</taxon>
        <taxon>Lophotrochozoa</taxon>
        <taxon>Annelida</taxon>
        <taxon>Polychaeta</taxon>
        <taxon>Sedentaria</taxon>
        <taxon>Canalipalpata</taxon>
        <taxon>Sabellida</taxon>
        <taxon>Oweniida</taxon>
        <taxon>Oweniidae</taxon>
        <taxon>Owenia</taxon>
    </lineage>
</organism>
<keyword evidence="1" id="KW-0812">Transmembrane</keyword>
<reference evidence="2" key="1">
    <citation type="submission" date="2022-03" db="EMBL/GenBank/DDBJ databases">
        <authorList>
            <person name="Martin C."/>
        </authorList>
    </citation>
    <scope>NUCLEOTIDE SEQUENCE</scope>
</reference>
<feature type="transmembrane region" description="Helical" evidence="1">
    <location>
        <begin position="83"/>
        <end position="105"/>
    </location>
</feature>
<feature type="transmembrane region" description="Helical" evidence="1">
    <location>
        <begin position="154"/>
        <end position="176"/>
    </location>
</feature>
<evidence type="ECO:0000313" key="2">
    <source>
        <dbReference type="EMBL" id="CAH1775366.1"/>
    </source>
</evidence>
<keyword evidence="1" id="KW-0472">Membrane</keyword>
<keyword evidence="1" id="KW-1133">Transmembrane helix</keyword>
<comment type="caution">
    <text evidence="2">The sequence shown here is derived from an EMBL/GenBank/DDBJ whole genome shotgun (WGS) entry which is preliminary data.</text>
</comment>
<dbReference type="EMBL" id="CAIIXF020000001">
    <property type="protein sequence ID" value="CAH1775366.1"/>
    <property type="molecule type" value="Genomic_DNA"/>
</dbReference>
<dbReference type="OrthoDB" id="6128278at2759"/>
<proteinExistence type="predicted"/>
<keyword evidence="3" id="KW-1185">Reference proteome</keyword>
<feature type="transmembrane region" description="Helical" evidence="1">
    <location>
        <begin position="197"/>
        <end position="218"/>
    </location>
</feature>
<sequence length="259" mass="30200">RKTITLAGSDKSKQRVWHLRSLMRRISYTLLVIWYCPVVVNTLRTFACSNTVPVLMVFDHTRDVYLYDHRQSCGTFIFQTFNFVGTIFLIGFGVVFPIGLIFFTLRLRKWNLLKKKLPLHGGIYEAYRRNMCFWEALPMLRKFVYALMTDVYPFHPLVQVCCHLSTSVIYLIAVILGRPYRRVSWQSEASILNVHMLFEVVSNLSIILLQIEGLLMILEIEHVAIELTVLVSVAVVLFIWLMMMASVGCEHETEQQSWR</sequence>
<feature type="transmembrane region" description="Helical" evidence="1">
    <location>
        <begin position="224"/>
        <end position="249"/>
    </location>
</feature>
<feature type="non-terminal residue" evidence="2">
    <location>
        <position position="259"/>
    </location>
</feature>
<name>A0A8S4N3P3_OWEFU</name>
<dbReference type="AlphaFoldDB" id="A0A8S4N3P3"/>